<dbReference type="InterPro" id="IPR021150">
    <property type="entry name" value="Ubiq_cyt_c_chap"/>
</dbReference>
<dbReference type="EMBL" id="CZQD01000014">
    <property type="protein sequence ID" value="CUS55884.1"/>
    <property type="molecule type" value="Genomic_DNA"/>
</dbReference>
<dbReference type="Pfam" id="PF03981">
    <property type="entry name" value="Ubiq_cyt_C_chap"/>
    <property type="match status" value="1"/>
</dbReference>
<protein>
    <submittedName>
        <fullName evidence="2">Ubiquinol-cytochrome C chaperone</fullName>
    </submittedName>
</protein>
<dbReference type="AlphaFoldDB" id="A0A160U030"/>
<sequence>MLYTDLAAAALQPVLYEQGAARDTFEGRAAMITANATLVIRRLKHIDSARARKIAEHVNRLALDGFDAAFRELGVGDSSIARKVRKLAELHYGLGKALMEALSVPHSEIHQTVSECAKRNGISEPGREPLLAAFLLHNATCFAAAADDDVLAGKLSWQLPGQD</sequence>
<reference evidence="2" key="1">
    <citation type="submission" date="2015-10" db="EMBL/GenBank/DDBJ databases">
        <authorList>
            <person name="Gilbert D.G."/>
        </authorList>
    </citation>
    <scope>NUCLEOTIDE SEQUENCE</scope>
</reference>
<accession>A0A160U030</accession>
<feature type="domain" description="Ubiquinol-cytochrome c chaperone" evidence="1">
    <location>
        <begin position="22"/>
        <end position="157"/>
    </location>
</feature>
<evidence type="ECO:0000259" key="1">
    <source>
        <dbReference type="Pfam" id="PF03981"/>
    </source>
</evidence>
<organism evidence="2">
    <name type="scientific">hydrothermal vent metagenome</name>
    <dbReference type="NCBI Taxonomy" id="652676"/>
    <lineage>
        <taxon>unclassified sequences</taxon>
        <taxon>metagenomes</taxon>
        <taxon>ecological metagenomes</taxon>
    </lineage>
</organism>
<proteinExistence type="predicted"/>
<gene>
    <name evidence="2" type="ORF">MGWOODY_Hyp1125</name>
</gene>
<name>A0A160U030_9ZZZZ</name>
<evidence type="ECO:0000313" key="2">
    <source>
        <dbReference type="EMBL" id="CUS55884.1"/>
    </source>
</evidence>